<feature type="region of interest" description="Disordered" evidence="1">
    <location>
        <begin position="20"/>
        <end position="123"/>
    </location>
</feature>
<dbReference type="Proteomes" id="UP000663850">
    <property type="component" value="Unassembled WGS sequence"/>
</dbReference>
<organism evidence="2 3">
    <name type="scientific">Rhizoctonia solani</name>
    <dbReference type="NCBI Taxonomy" id="456999"/>
    <lineage>
        <taxon>Eukaryota</taxon>
        <taxon>Fungi</taxon>
        <taxon>Dikarya</taxon>
        <taxon>Basidiomycota</taxon>
        <taxon>Agaricomycotina</taxon>
        <taxon>Agaricomycetes</taxon>
        <taxon>Cantharellales</taxon>
        <taxon>Ceratobasidiaceae</taxon>
        <taxon>Rhizoctonia</taxon>
    </lineage>
</organism>
<comment type="caution">
    <text evidence="2">The sequence shown here is derived from an EMBL/GenBank/DDBJ whole genome shotgun (WGS) entry which is preliminary data.</text>
</comment>
<dbReference type="EMBL" id="CAJMWZ010006184">
    <property type="protein sequence ID" value="CAE6517324.1"/>
    <property type="molecule type" value="Genomic_DNA"/>
</dbReference>
<dbReference type="SUPFAM" id="SSF54001">
    <property type="entry name" value="Cysteine proteinases"/>
    <property type="match status" value="1"/>
</dbReference>
<dbReference type="InterPro" id="IPR038765">
    <property type="entry name" value="Papain-like_cys_pep_sf"/>
</dbReference>
<accession>A0A8H3D9R6</accession>
<feature type="compositionally biased region" description="Acidic residues" evidence="1">
    <location>
        <begin position="23"/>
        <end position="35"/>
    </location>
</feature>
<protein>
    <submittedName>
        <fullName evidence="2">Uncharacterized protein</fullName>
    </submittedName>
</protein>
<name>A0A8H3D9R6_9AGAM</name>
<dbReference type="AlphaFoldDB" id="A0A8H3D9R6"/>
<evidence type="ECO:0000313" key="3">
    <source>
        <dbReference type="Proteomes" id="UP000663850"/>
    </source>
</evidence>
<proteinExistence type="predicted"/>
<feature type="compositionally biased region" description="Polar residues" evidence="1">
    <location>
        <begin position="71"/>
        <end position="94"/>
    </location>
</feature>
<reference evidence="2" key="1">
    <citation type="submission" date="2021-01" db="EMBL/GenBank/DDBJ databases">
        <authorList>
            <person name="Kaushik A."/>
        </authorList>
    </citation>
    <scope>NUCLEOTIDE SEQUENCE</scope>
    <source>
        <strain evidence="2">Type strain: AG8-Rh-89/</strain>
    </source>
</reference>
<evidence type="ECO:0000313" key="2">
    <source>
        <dbReference type="EMBL" id="CAE6517324.1"/>
    </source>
</evidence>
<gene>
    <name evidence="2" type="ORF">RDB_LOCUS113813</name>
</gene>
<evidence type="ECO:0000256" key="1">
    <source>
        <dbReference type="SAM" id="MobiDB-lite"/>
    </source>
</evidence>
<sequence>MVDVESFEDPSELLSVQLHLEETQEDAQQDDDPDVDIISISGQSDIELLRSPSQGTSARIKRSSADVRLDTIQTHASTMKSGPHSSPTTPNVPTVGSGLLPPGSSLPSYRHSKSSASSTTVPSLPLLPENDLLQFSNIPGSPSRIMHPTSRSTFLEVLRHAWDEFVSPTIILDYGHPESSHSEIQRGDFLTGSTISAVLFYLVAERLWIIPSETVEFAVCIPDALPSAFRDGWHNNEVHPFATIGPKNPKTILVPVVDRVAVHSYLWYIRSQIEGQTALLDFKLIDSLGGKEPTTLEMRGSSLLPILQQLFPAHRLLPEYTEWYIPSFQQQPGSNECGFHLCQALSACLFDQMEQLEHPISIHEVQTTLARIFQELAKYGLTCQSNPGSSVSLICPHRLTHFPDSSSLE</sequence>
<feature type="compositionally biased region" description="Low complexity" evidence="1">
    <location>
        <begin position="96"/>
        <end position="123"/>
    </location>
</feature>